<keyword evidence="1" id="KW-0805">Transcription regulation</keyword>
<dbReference type="InterPro" id="IPR018356">
    <property type="entry name" value="Tscrpt_reg_HTH_DeoR_CS"/>
</dbReference>
<dbReference type="PANTHER" id="PTHR30363">
    <property type="entry name" value="HTH-TYPE TRANSCRIPTIONAL REGULATOR SRLR-RELATED"/>
    <property type="match status" value="1"/>
</dbReference>
<evidence type="ECO:0000313" key="5">
    <source>
        <dbReference type="EMBL" id="ANQ15498.1"/>
    </source>
</evidence>
<dbReference type="PROSITE" id="PS51000">
    <property type="entry name" value="HTH_DEOR_2"/>
    <property type="match status" value="1"/>
</dbReference>
<sequence length="257" mass="27885">MIPAERQRTILSLLSQQEVLSISDLTEHLGVSHMTIRRDIVKLESSGKVVSVSGGVQLAQVLHSELSHDAKVEQQADEKAHIAQIAATLIDKDATVYLDAGTTALSIAHRIVDRDDLLVITNDFSIAAYLMTHSQCELYHTGGKVDRENQSSIGGKVAEFLAGMNIDIAFISSSSWSLKGLSTPNEGKVWVKKAIAKAAQTNYLISDSTKYGRVGSFHALDIEEFDGIITDLNLSQVVKVELMDKGLTVLDKLPSLG</sequence>
<dbReference type="RefSeq" id="WP_020333744.1">
    <property type="nucleotide sequence ID" value="NZ_ATFJ01000012.1"/>
</dbReference>
<name>A0AAN0Y884_VIBNA</name>
<organism evidence="5 6">
    <name type="scientific">Vibrio natriegens NBRC 15636 = ATCC 14048 = DSM 759</name>
    <dbReference type="NCBI Taxonomy" id="1219067"/>
    <lineage>
        <taxon>Bacteria</taxon>
        <taxon>Pseudomonadati</taxon>
        <taxon>Pseudomonadota</taxon>
        <taxon>Gammaproteobacteria</taxon>
        <taxon>Vibrionales</taxon>
        <taxon>Vibrionaceae</taxon>
        <taxon>Vibrio</taxon>
    </lineage>
</organism>
<keyword evidence="3" id="KW-0804">Transcription</keyword>
<feature type="domain" description="HTH deoR-type" evidence="4">
    <location>
        <begin position="3"/>
        <end position="58"/>
    </location>
</feature>
<dbReference type="Gene3D" id="3.40.50.1360">
    <property type="match status" value="1"/>
</dbReference>
<dbReference type="SUPFAM" id="SSF100950">
    <property type="entry name" value="NagB/RpiA/CoA transferase-like"/>
    <property type="match status" value="1"/>
</dbReference>
<dbReference type="PROSITE" id="PS00894">
    <property type="entry name" value="HTH_DEOR_1"/>
    <property type="match status" value="1"/>
</dbReference>
<proteinExistence type="predicted"/>
<dbReference type="GO" id="GO:0003677">
    <property type="term" value="F:DNA binding"/>
    <property type="evidence" value="ECO:0007669"/>
    <property type="project" value="UniProtKB-KW"/>
</dbReference>
<evidence type="ECO:0000259" key="4">
    <source>
        <dbReference type="PROSITE" id="PS51000"/>
    </source>
</evidence>
<protein>
    <submittedName>
        <fullName evidence="5">DeoR family transcriptional regulator</fullName>
    </submittedName>
</protein>
<dbReference type="InterPro" id="IPR001034">
    <property type="entry name" value="DeoR_HTH"/>
</dbReference>
<evidence type="ECO:0000256" key="3">
    <source>
        <dbReference type="ARBA" id="ARBA00023163"/>
    </source>
</evidence>
<dbReference type="InterPro" id="IPR036390">
    <property type="entry name" value="WH_DNA-bd_sf"/>
</dbReference>
<dbReference type="InterPro" id="IPR014036">
    <property type="entry name" value="DeoR-like_C"/>
</dbReference>
<dbReference type="KEGG" id="vna:PN96_18785"/>
<dbReference type="Pfam" id="PF00455">
    <property type="entry name" value="DeoRC"/>
    <property type="match status" value="1"/>
</dbReference>
<evidence type="ECO:0000313" key="6">
    <source>
        <dbReference type="Proteomes" id="UP000092741"/>
    </source>
</evidence>
<dbReference type="PRINTS" id="PR00037">
    <property type="entry name" value="HTHLACR"/>
</dbReference>
<dbReference type="GO" id="GO:0003700">
    <property type="term" value="F:DNA-binding transcription factor activity"/>
    <property type="evidence" value="ECO:0007669"/>
    <property type="project" value="InterPro"/>
</dbReference>
<accession>A0AAN0Y884</accession>
<dbReference type="AlphaFoldDB" id="A0AAN0Y884"/>
<dbReference type="Gene3D" id="1.10.10.10">
    <property type="entry name" value="Winged helix-like DNA-binding domain superfamily/Winged helix DNA-binding domain"/>
    <property type="match status" value="1"/>
</dbReference>
<dbReference type="InterPro" id="IPR036388">
    <property type="entry name" value="WH-like_DNA-bd_sf"/>
</dbReference>
<dbReference type="EMBL" id="CP016346">
    <property type="protein sequence ID" value="ANQ15498.1"/>
    <property type="molecule type" value="Genomic_DNA"/>
</dbReference>
<dbReference type="InterPro" id="IPR050313">
    <property type="entry name" value="Carb_Metab_HTH_regulators"/>
</dbReference>
<dbReference type="GeneID" id="70914884"/>
<keyword evidence="6" id="KW-1185">Reference proteome</keyword>
<reference evidence="5 6" key="1">
    <citation type="submission" date="2016-07" db="EMBL/GenBank/DDBJ databases">
        <title>Developing Vibrio natriegens as a novel, fast-growing host for biotechnology.</title>
        <authorList>
            <person name="Weinstock M.T."/>
            <person name="Hesek E.D."/>
            <person name="Wilson C.M."/>
            <person name="Gibson D.G."/>
        </authorList>
    </citation>
    <scope>NUCLEOTIDE SEQUENCE [LARGE SCALE GENOMIC DNA]</scope>
    <source>
        <strain evidence="5 6">ATCC 14048</strain>
    </source>
</reference>
<dbReference type="Proteomes" id="UP000092741">
    <property type="component" value="Chromosome 2"/>
</dbReference>
<dbReference type="SMART" id="SM00420">
    <property type="entry name" value="HTH_DEOR"/>
    <property type="match status" value="1"/>
</dbReference>
<gene>
    <name evidence="5" type="ORF">BA890_22635</name>
</gene>
<evidence type="ECO:0000256" key="2">
    <source>
        <dbReference type="ARBA" id="ARBA00023125"/>
    </source>
</evidence>
<keyword evidence="2" id="KW-0238">DNA-binding</keyword>
<dbReference type="SMART" id="SM01134">
    <property type="entry name" value="DeoRC"/>
    <property type="match status" value="1"/>
</dbReference>
<dbReference type="PANTHER" id="PTHR30363:SF58">
    <property type="entry name" value="REGULATORY PROTEIN, DEOR FAMILY"/>
    <property type="match status" value="1"/>
</dbReference>
<dbReference type="Pfam" id="PF08220">
    <property type="entry name" value="HTH_DeoR"/>
    <property type="match status" value="1"/>
</dbReference>
<evidence type="ECO:0000256" key="1">
    <source>
        <dbReference type="ARBA" id="ARBA00023015"/>
    </source>
</evidence>
<dbReference type="InterPro" id="IPR037171">
    <property type="entry name" value="NagB/RpiA_transferase-like"/>
</dbReference>
<dbReference type="SUPFAM" id="SSF46785">
    <property type="entry name" value="Winged helix' DNA-binding domain"/>
    <property type="match status" value="1"/>
</dbReference>